<evidence type="ECO:0000313" key="5">
    <source>
        <dbReference type="Proteomes" id="UP000642094"/>
    </source>
</evidence>
<organism evidence="4 5">
    <name type="scientific">Pseudanabaena mucicola FACHB-723</name>
    <dbReference type="NCBI Taxonomy" id="2692860"/>
    <lineage>
        <taxon>Bacteria</taxon>
        <taxon>Bacillati</taxon>
        <taxon>Cyanobacteriota</taxon>
        <taxon>Cyanophyceae</taxon>
        <taxon>Pseudanabaenales</taxon>
        <taxon>Pseudanabaenaceae</taxon>
        <taxon>Pseudanabaena</taxon>
    </lineage>
</organism>
<dbReference type="PANTHER" id="PTHR30469">
    <property type="entry name" value="MULTIDRUG RESISTANCE PROTEIN MDTA"/>
    <property type="match status" value="1"/>
</dbReference>
<dbReference type="Gene3D" id="2.40.50.100">
    <property type="match status" value="2"/>
</dbReference>
<keyword evidence="2" id="KW-0472">Membrane</keyword>
<evidence type="ECO:0000256" key="2">
    <source>
        <dbReference type="SAM" id="Phobius"/>
    </source>
</evidence>
<feature type="coiled-coil region" evidence="1">
    <location>
        <begin position="103"/>
        <end position="163"/>
    </location>
</feature>
<dbReference type="Pfam" id="PF25881">
    <property type="entry name" value="HH_YBHG"/>
    <property type="match status" value="1"/>
</dbReference>
<keyword evidence="1" id="KW-0175">Coiled coil</keyword>
<dbReference type="EMBL" id="JACJQB010000041">
    <property type="protein sequence ID" value="MBD2189509.1"/>
    <property type="molecule type" value="Genomic_DNA"/>
</dbReference>
<sequence>MNIEKISSIGWQRNYWIGIVASGLVVLGTGVILYQRFALPEQLAITKPLTVSVINLTPVSSYNITRYYTGEVVATRRTDLGFERAGKVIEVLYDRGQVVEAGAVIARLDTQNLQAQLSQLEAQRLRALAQLQELQNGSRREVIASARSQVSDLENQLRLANTRSQRRESLYKEGAVSKEQFEEVAFNRDALSDRLAAAQSQLEEVQNGARIEQINAQAAAVAQIEASILDLEITIAKSNLTAPFRGVIGERNLDEGSVTQAGQAIVRLVEAVNPELEIGVPFSVAATLAIGSNQTVEIGDRAYRATIIAIKPETNLQTRTSTVVLKLQNSSQATNKSNNKTTNLAMPKSGEIARLKVSQTEQIQGFWLPTTALSRGERGLWSCFAIARDGDVYRVEKRDVEILHTEGDRVLVRGTISANEEVVSSGTQRLVNGQTVTK</sequence>
<dbReference type="InterPro" id="IPR059052">
    <property type="entry name" value="HH_YbhG-like"/>
</dbReference>
<proteinExistence type="predicted"/>
<dbReference type="Gene3D" id="2.40.420.20">
    <property type="match status" value="1"/>
</dbReference>
<dbReference type="PANTHER" id="PTHR30469:SF11">
    <property type="entry name" value="BLL4320 PROTEIN"/>
    <property type="match status" value="1"/>
</dbReference>
<keyword evidence="5" id="KW-1185">Reference proteome</keyword>
<protein>
    <submittedName>
        <fullName evidence="4">HlyD family efflux transporter periplasmic adaptor subunit</fullName>
    </submittedName>
</protein>
<evidence type="ECO:0000313" key="4">
    <source>
        <dbReference type="EMBL" id="MBD2189509.1"/>
    </source>
</evidence>
<dbReference type="SUPFAM" id="SSF111369">
    <property type="entry name" value="HlyD-like secretion proteins"/>
    <property type="match status" value="2"/>
</dbReference>
<feature type="domain" description="YbhG-like alpha-helical hairpin" evidence="3">
    <location>
        <begin position="108"/>
        <end position="235"/>
    </location>
</feature>
<keyword evidence="2" id="KW-0812">Transmembrane</keyword>
<dbReference type="RefSeq" id="WP_190404336.1">
    <property type="nucleotide sequence ID" value="NZ_JACJQB010000041.1"/>
</dbReference>
<gene>
    <name evidence="4" type="ORF">H6F41_15350</name>
</gene>
<keyword evidence="2" id="KW-1133">Transmembrane helix</keyword>
<evidence type="ECO:0000256" key="1">
    <source>
        <dbReference type="SAM" id="Coils"/>
    </source>
</evidence>
<feature type="transmembrane region" description="Helical" evidence="2">
    <location>
        <begin position="15"/>
        <end position="34"/>
    </location>
</feature>
<accession>A0ABR8A0B9</accession>
<evidence type="ECO:0000259" key="3">
    <source>
        <dbReference type="Pfam" id="PF25881"/>
    </source>
</evidence>
<reference evidence="4 5" key="1">
    <citation type="journal article" date="2020" name="ISME J.">
        <title>Comparative genomics reveals insights into cyanobacterial evolution and habitat adaptation.</title>
        <authorList>
            <person name="Chen M.Y."/>
            <person name="Teng W.K."/>
            <person name="Zhao L."/>
            <person name="Hu C.X."/>
            <person name="Zhou Y.K."/>
            <person name="Han B.P."/>
            <person name="Song L.R."/>
            <person name="Shu W.S."/>
        </authorList>
    </citation>
    <scope>NUCLEOTIDE SEQUENCE [LARGE SCALE GENOMIC DNA]</scope>
    <source>
        <strain evidence="4 5">FACHB-723</strain>
    </source>
</reference>
<dbReference type="Proteomes" id="UP000642094">
    <property type="component" value="Unassembled WGS sequence"/>
</dbReference>
<comment type="caution">
    <text evidence="4">The sequence shown here is derived from an EMBL/GenBank/DDBJ whole genome shotgun (WGS) entry which is preliminary data.</text>
</comment>
<name>A0ABR8A0B9_9CYAN</name>